<dbReference type="AlphaFoldDB" id="A0ABD3QHW7"/>
<evidence type="ECO:0000256" key="1">
    <source>
        <dbReference type="SAM" id="SignalP"/>
    </source>
</evidence>
<feature type="signal peptide" evidence="1">
    <location>
        <begin position="1"/>
        <end position="29"/>
    </location>
</feature>
<reference evidence="2 3" key="1">
    <citation type="journal article" date="2020" name="G3 (Bethesda)">
        <title>Improved Reference Genome for Cyclotella cryptica CCMP332, a Model for Cell Wall Morphogenesis, Salinity Adaptation, and Lipid Production in Diatoms (Bacillariophyta).</title>
        <authorList>
            <person name="Roberts W.R."/>
            <person name="Downey K.M."/>
            <person name="Ruck E.C."/>
            <person name="Traller J.C."/>
            <person name="Alverson A.J."/>
        </authorList>
    </citation>
    <scope>NUCLEOTIDE SEQUENCE [LARGE SCALE GENOMIC DNA]</scope>
    <source>
        <strain evidence="2 3">CCMP332</strain>
    </source>
</reference>
<proteinExistence type="predicted"/>
<keyword evidence="1" id="KW-0732">Signal</keyword>
<organism evidence="2 3">
    <name type="scientific">Cyclotella cryptica</name>
    <dbReference type="NCBI Taxonomy" id="29204"/>
    <lineage>
        <taxon>Eukaryota</taxon>
        <taxon>Sar</taxon>
        <taxon>Stramenopiles</taxon>
        <taxon>Ochrophyta</taxon>
        <taxon>Bacillariophyta</taxon>
        <taxon>Coscinodiscophyceae</taxon>
        <taxon>Thalassiosirophycidae</taxon>
        <taxon>Stephanodiscales</taxon>
        <taxon>Stephanodiscaceae</taxon>
        <taxon>Cyclotella</taxon>
    </lineage>
</organism>
<evidence type="ECO:0008006" key="4">
    <source>
        <dbReference type="Google" id="ProtNLM"/>
    </source>
</evidence>
<evidence type="ECO:0000313" key="3">
    <source>
        <dbReference type="Proteomes" id="UP001516023"/>
    </source>
</evidence>
<name>A0ABD3QHW7_9STRA</name>
<feature type="chain" id="PRO_5044744666" description="Plastid lipid-associated protein/fibrillin conserved domain-containing protein" evidence="1">
    <location>
        <begin position="30"/>
        <end position="180"/>
    </location>
</feature>
<sequence length="180" mass="19165">MTGSTLLLSMVYLTVVLLTCLSSSTNVAAFAPASTAIMRKTHIKPREIPRTTHRIQNTQLRAAISEKEANAAINTVVRALKNDKSATSELGTLQKVNNILGYGSPKEGIIAVRFNASFQKGGMGRSAVPLPFGLGQSNKTEGRGTMVGQVKASVNAKTGKVVEASVFRDLGYGRAFNLKI</sequence>
<evidence type="ECO:0000313" key="2">
    <source>
        <dbReference type="EMBL" id="KAL3799121.1"/>
    </source>
</evidence>
<gene>
    <name evidence="2" type="ORF">HJC23_002249</name>
</gene>
<keyword evidence="3" id="KW-1185">Reference proteome</keyword>
<dbReference type="EMBL" id="JABMIG020000041">
    <property type="protein sequence ID" value="KAL3799121.1"/>
    <property type="molecule type" value="Genomic_DNA"/>
</dbReference>
<accession>A0ABD3QHW7</accession>
<dbReference type="Proteomes" id="UP001516023">
    <property type="component" value="Unassembled WGS sequence"/>
</dbReference>
<protein>
    <recommendedName>
        <fullName evidence="4">Plastid lipid-associated protein/fibrillin conserved domain-containing protein</fullName>
    </recommendedName>
</protein>
<comment type="caution">
    <text evidence="2">The sequence shown here is derived from an EMBL/GenBank/DDBJ whole genome shotgun (WGS) entry which is preliminary data.</text>
</comment>